<dbReference type="GO" id="GO:0005737">
    <property type="term" value="C:cytoplasm"/>
    <property type="evidence" value="ECO:0007669"/>
    <property type="project" value="TreeGrafter"/>
</dbReference>
<evidence type="ECO:0000256" key="3">
    <source>
        <dbReference type="SAM" id="MobiDB-lite"/>
    </source>
</evidence>
<feature type="compositionally biased region" description="Polar residues" evidence="3">
    <location>
        <begin position="267"/>
        <end position="298"/>
    </location>
</feature>
<dbReference type="Pfam" id="PF04201">
    <property type="entry name" value="TPD52"/>
    <property type="match status" value="1"/>
</dbReference>
<name>A0A8B7Y680_ACAPL</name>
<dbReference type="Proteomes" id="UP000694845">
    <property type="component" value="Unplaced"/>
</dbReference>
<dbReference type="AlphaFoldDB" id="A0A8B7Y680"/>
<dbReference type="PANTHER" id="PTHR19307">
    <property type="entry name" value="TUMOR PROTEIN D52"/>
    <property type="match status" value="1"/>
</dbReference>
<keyword evidence="4" id="KW-1185">Reference proteome</keyword>
<keyword evidence="2" id="KW-0175">Coiled coil</keyword>
<feature type="region of interest" description="Disordered" evidence="3">
    <location>
        <begin position="51"/>
        <end position="139"/>
    </location>
</feature>
<organism evidence="4 5">
    <name type="scientific">Acanthaster planci</name>
    <name type="common">Crown-of-thorns starfish</name>
    <dbReference type="NCBI Taxonomy" id="133434"/>
    <lineage>
        <taxon>Eukaryota</taxon>
        <taxon>Metazoa</taxon>
        <taxon>Echinodermata</taxon>
        <taxon>Eleutherozoa</taxon>
        <taxon>Asterozoa</taxon>
        <taxon>Asteroidea</taxon>
        <taxon>Valvatacea</taxon>
        <taxon>Valvatida</taxon>
        <taxon>Acanthasteridae</taxon>
        <taxon>Acanthaster</taxon>
    </lineage>
</organism>
<comment type="similarity">
    <text evidence="1">Belongs to the TPD52 family.</text>
</comment>
<dbReference type="InterPro" id="IPR007327">
    <property type="entry name" value="TPD52"/>
</dbReference>
<dbReference type="OrthoDB" id="10000687at2759"/>
<evidence type="ECO:0000313" key="4">
    <source>
        <dbReference type="Proteomes" id="UP000694845"/>
    </source>
</evidence>
<feature type="compositionally biased region" description="Polar residues" evidence="3">
    <location>
        <begin position="11"/>
        <end position="32"/>
    </location>
</feature>
<reference evidence="5" key="1">
    <citation type="submission" date="2025-08" db="UniProtKB">
        <authorList>
            <consortium name="RefSeq"/>
        </authorList>
    </citation>
    <scope>IDENTIFICATION</scope>
</reference>
<feature type="region of interest" description="Disordered" evidence="3">
    <location>
        <begin position="1"/>
        <end position="38"/>
    </location>
</feature>
<evidence type="ECO:0000313" key="5">
    <source>
        <dbReference type="RefSeq" id="XP_022088714.1"/>
    </source>
</evidence>
<dbReference type="KEGG" id="aplc:110978213"/>
<accession>A0A8B7Y680</accession>
<dbReference type="PANTHER" id="PTHR19307:SF14">
    <property type="entry name" value="TUMOR PROTEIN D52"/>
    <property type="match status" value="1"/>
</dbReference>
<protein>
    <submittedName>
        <fullName evidence="5">Tumor protein D54-like isoform X1</fullName>
    </submittedName>
</protein>
<proteinExistence type="inferred from homology"/>
<gene>
    <name evidence="5" type="primary">LOC110978213</name>
</gene>
<feature type="compositionally biased region" description="Basic and acidic residues" evidence="3">
    <location>
        <begin position="299"/>
        <end position="315"/>
    </location>
</feature>
<evidence type="ECO:0000256" key="1">
    <source>
        <dbReference type="ARBA" id="ARBA00005702"/>
    </source>
</evidence>
<feature type="compositionally biased region" description="Basic and acidic residues" evidence="3">
    <location>
        <begin position="58"/>
        <end position="69"/>
    </location>
</feature>
<evidence type="ECO:0000256" key="2">
    <source>
        <dbReference type="ARBA" id="ARBA00023054"/>
    </source>
</evidence>
<feature type="compositionally biased region" description="Basic residues" evidence="3">
    <location>
        <begin position="1"/>
        <end position="10"/>
    </location>
</feature>
<feature type="region of interest" description="Disordered" evidence="3">
    <location>
        <begin position="267"/>
        <end position="315"/>
    </location>
</feature>
<dbReference type="GeneID" id="110978213"/>
<dbReference type="RefSeq" id="XP_022088714.1">
    <property type="nucleotide sequence ID" value="XM_022233022.1"/>
</dbReference>
<feature type="compositionally biased region" description="Polar residues" evidence="3">
    <location>
        <begin position="107"/>
        <end position="124"/>
    </location>
</feature>
<sequence length="315" mass="34764">MNHLSRKKASHTPTSNKPRPQSTSDTDPQASASADEKLLYINESLQSFVAEEEGYGSVDERELTDDYKSPLEGAPSYHSYLSIVPDYGVDEDDGGGVYPKSEEPLSSPDSTPLYDNTPASTPSDLPSPGVEIERDEVERERLRSELAEVESDILTLRQTLRAKETHAKEIKRKLGITPINQMKEDFKHGWQNFQQSNAYVSTSTKLAEWNEKVTTSEVFNKTKSGLATAGQKTTSAFNTLGSAVSKKLGDMRESNTFKSFEEKVSSATNTIKTKVTGSKTQESSFEEVLQSTASAEQQQDSHTKTALLPEEKVPL</sequence>